<evidence type="ECO:0000259" key="1">
    <source>
        <dbReference type="Pfam" id="PF00350"/>
    </source>
</evidence>
<name>A0AA38GYG2_TAXCH</name>
<dbReference type="InterPro" id="IPR045063">
    <property type="entry name" value="Dynamin_N"/>
</dbReference>
<dbReference type="Proteomes" id="UP000824469">
    <property type="component" value="Unassembled WGS sequence"/>
</dbReference>
<dbReference type="SUPFAM" id="SSF52540">
    <property type="entry name" value="P-loop containing nucleoside triphosphate hydrolases"/>
    <property type="match status" value="1"/>
</dbReference>
<dbReference type="AlphaFoldDB" id="A0AA38GYG2"/>
<dbReference type="Gene3D" id="3.40.50.300">
    <property type="entry name" value="P-loop containing nucleotide triphosphate hydrolases"/>
    <property type="match status" value="1"/>
</dbReference>
<feature type="non-terminal residue" evidence="2">
    <location>
        <position position="1"/>
    </location>
</feature>
<organism evidence="2 3">
    <name type="scientific">Taxus chinensis</name>
    <name type="common">Chinese yew</name>
    <name type="synonym">Taxus wallichiana var. chinensis</name>
    <dbReference type="NCBI Taxonomy" id="29808"/>
    <lineage>
        <taxon>Eukaryota</taxon>
        <taxon>Viridiplantae</taxon>
        <taxon>Streptophyta</taxon>
        <taxon>Embryophyta</taxon>
        <taxon>Tracheophyta</taxon>
        <taxon>Spermatophyta</taxon>
        <taxon>Pinopsida</taxon>
        <taxon>Pinidae</taxon>
        <taxon>Conifers II</taxon>
        <taxon>Cupressales</taxon>
        <taxon>Taxaceae</taxon>
        <taxon>Taxus</taxon>
    </lineage>
</organism>
<accession>A0AA38GYG2</accession>
<keyword evidence="3" id="KW-1185">Reference proteome</keyword>
<dbReference type="Pfam" id="PF00350">
    <property type="entry name" value="Dynamin_N"/>
    <property type="match status" value="1"/>
</dbReference>
<evidence type="ECO:0000313" key="2">
    <source>
        <dbReference type="EMBL" id="KAH9331046.1"/>
    </source>
</evidence>
<comment type="caution">
    <text evidence="2">The sequence shown here is derived from an EMBL/GenBank/DDBJ whole genome shotgun (WGS) entry which is preliminary data.</text>
</comment>
<reference evidence="2 3" key="1">
    <citation type="journal article" date="2021" name="Nat. Plants">
        <title>The Taxus genome provides insights into paclitaxel biosynthesis.</title>
        <authorList>
            <person name="Xiong X."/>
            <person name="Gou J."/>
            <person name="Liao Q."/>
            <person name="Li Y."/>
            <person name="Zhou Q."/>
            <person name="Bi G."/>
            <person name="Li C."/>
            <person name="Du R."/>
            <person name="Wang X."/>
            <person name="Sun T."/>
            <person name="Guo L."/>
            <person name="Liang H."/>
            <person name="Lu P."/>
            <person name="Wu Y."/>
            <person name="Zhang Z."/>
            <person name="Ro D.K."/>
            <person name="Shang Y."/>
            <person name="Huang S."/>
            <person name="Yan J."/>
        </authorList>
    </citation>
    <scope>NUCLEOTIDE SEQUENCE [LARGE SCALE GENOMIC DNA]</scope>
    <source>
        <strain evidence="2">Ta-2019</strain>
    </source>
</reference>
<protein>
    <recommendedName>
        <fullName evidence="1">Dynamin N-terminal domain-containing protein</fullName>
    </recommendedName>
</protein>
<gene>
    <name evidence="2" type="ORF">KI387_003154</name>
</gene>
<sequence>ITIEYNGVKNNIFEYEITEALNAATNEFAGAGKSISDTPITLNVSKSNAPNLTIVDLPGITWVPIHG</sequence>
<feature type="domain" description="Dynamin N-terminal" evidence="1">
    <location>
        <begin position="16"/>
        <end position="64"/>
    </location>
</feature>
<proteinExistence type="predicted"/>
<dbReference type="EMBL" id="JAHRHJ020000001">
    <property type="protein sequence ID" value="KAH9331046.1"/>
    <property type="molecule type" value="Genomic_DNA"/>
</dbReference>
<dbReference type="InterPro" id="IPR027417">
    <property type="entry name" value="P-loop_NTPase"/>
</dbReference>
<evidence type="ECO:0000313" key="3">
    <source>
        <dbReference type="Proteomes" id="UP000824469"/>
    </source>
</evidence>